<dbReference type="InterPro" id="IPR007110">
    <property type="entry name" value="Ig-like_dom"/>
</dbReference>
<feature type="region of interest" description="Disordered" evidence="1">
    <location>
        <begin position="329"/>
        <end position="348"/>
    </location>
</feature>
<dbReference type="PROSITE" id="PS50835">
    <property type="entry name" value="IG_LIKE"/>
    <property type="match status" value="1"/>
</dbReference>
<feature type="transmembrane region" description="Helical" evidence="2">
    <location>
        <begin position="211"/>
        <end position="234"/>
    </location>
</feature>
<dbReference type="InterPro" id="IPR013783">
    <property type="entry name" value="Ig-like_fold"/>
</dbReference>
<dbReference type="SUPFAM" id="SSF49265">
    <property type="entry name" value="Fibronectin type III"/>
    <property type="match status" value="1"/>
</dbReference>
<evidence type="ECO:0000256" key="2">
    <source>
        <dbReference type="SAM" id="Phobius"/>
    </source>
</evidence>
<dbReference type="AlphaFoldDB" id="A0AA35T5W6"/>
<keyword evidence="6" id="KW-1185">Reference proteome</keyword>
<evidence type="ECO:0000256" key="1">
    <source>
        <dbReference type="SAM" id="MobiDB-lite"/>
    </source>
</evidence>
<sequence>NFTLHTELRASVPEFTISCRTHGGPATTVQWTVNGVPVQEDRYHETSQLILDTSLNSVYDNRLRVRGRRNGTYNCTISNNIRDYLQHGVSVTQVNDTLNISVAGEPTGLTAVISESNSTHVNITVSWESPGDPVTGYVIYYQPKGGPVISDRVSGGETDTHSLDGLQRGVTYYISIVALSPHLPSPPIPLYYLQPIQLRELCGESDSVLEVTGAVGGAMGLVIVAQSVLIMFLLRPKPQKRPKKKSSASTSESRPASYRVASRPASYRDASRPASYRVASVHGLDLQSITPNTPTRGSIHMGIEEVETCNNSVYAAVVLGEEEPDYEFIRSQSVAPSEHNTSLPASQN</sequence>
<organism evidence="5 6">
    <name type="scientific">Geodia barretti</name>
    <name type="common">Barrett's horny sponge</name>
    <dbReference type="NCBI Taxonomy" id="519541"/>
    <lineage>
        <taxon>Eukaryota</taxon>
        <taxon>Metazoa</taxon>
        <taxon>Porifera</taxon>
        <taxon>Demospongiae</taxon>
        <taxon>Heteroscleromorpha</taxon>
        <taxon>Tetractinellida</taxon>
        <taxon>Astrophorina</taxon>
        <taxon>Geodiidae</taxon>
        <taxon>Geodia</taxon>
    </lineage>
</organism>
<dbReference type="PROSITE" id="PS50853">
    <property type="entry name" value="FN3"/>
    <property type="match status" value="1"/>
</dbReference>
<keyword evidence="2" id="KW-0812">Transmembrane</keyword>
<dbReference type="Pfam" id="PF00041">
    <property type="entry name" value="fn3"/>
    <property type="match status" value="1"/>
</dbReference>
<dbReference type="InterPro" id="IPR036179">
    <property type="entry name" value="Ig-like_dom_sf"/>
</dbReference>
<evidence type="ECO:0000313" key="5">
    <source>
        <dbReference type="EMBL" id="CAI8041849.1"/>
    </source>
</evidence>
<name>A0AA35T5W6_GEOBA</name>
<feature type="compositionally biased region" description="Low complexity" evidence="1">
    <location>
        <begin position="247"/>
        <end position="257"/>
    </location>
</feature>
<proteinExistence type="predicted"/>
<dbReference type="InterPro" id="IPR036116">
    <property type="entry name" value="FN3_sf"/>
</dbReference>
<dbReference type="SMART" id="SM00060">
    <property type="entry name" value="FN3"/>
    <property type="match status" value="1"/>
</dbReference>
<dbReference type="CDD" id="cd00063">
    <property type="entry name" value="FN3"/>
    <property type="match status" value="1"/>
</dbReference>
<feature type="compositionally biased region" description="Polar residues" evidence="1">
    <location>
        <begin position="330"/>
        <end position="348"/>
    </location>
</feature>
<protein>
    <submittedName>
        <fullName evidence="5">Uncharacterized protein</fullName>
    </submittedName>
</protein>
<feature type="non-terminal residue" evidence="5">
    <location>
        <position position="1"/>
    </location>
</feature>
<feature type="domain" description="Ig-like" evidence="3">
    <location>
        <begin position="1"/>
        <end position="92"/>
    </location>
</feature>
<keyword evidence="2" id="KW-0472">Membrane</keyword>
<dbReference type="InterPro" id="IPR003961">
    <property type="entry name" value="FN3_dom"/>
</dbReference>
<evidence type="ECO:0000259" key="4">
    <source>
        <dbReference type="PROSITE" id="PS50853"/>
    </source>
</evidence>
<dbReference type="SUPFAM" id="SSF48726">
    <property type="entry name" value="Immunoglobulin"/>
    <property type="match status" value="1"/>
</dbReference>
<keyword evidence="2" id="KW-1133">Transmembrane helix</keyword>
<accession>A0AA35T5W6</accession>
<evidence type="ECO:0000259" key="3">
    <source>
        <dbReference type="PROSITE" id="PS50835"/>
    </source>
</evidence>
<comment type="caution">
    <text evidence="5">The sequence shown here is derived from an EMBL/GenBank/DDBJ whole genome shotgun (WGS) entry which is preliminary data.</text>
</comment>
<feature type="domain" description="Fibronectin type-III" evidence="4">
    <location>
        <begin position="105"/>
        <end position="201"/>
    </location>
</feature>
<feature type="region of interest" description="Disordered" evidence="1">
    <location>
        <begin position="240"/>
        <end position="272"/>
    </location>
</feature>
<reference evidence="5" key="1">
    <citation type="submission" date="2023-03" db="EMBL/GenBank/DDBJ databases">
        <authorList>
            <person name="Steffen K."/>
            <person name="Cardenas P."/>
        </authorList>
    </citation>
    <scope>NUCLEOTIDE SEQUENCE</scope>
</reference>
<dbReference type="Proteomes" id="UP001174909">
    <property type="component" value="Unassembled WGS sequence"/>
</dbReference>
<dbReference type="CDD" id="cd00096">
    <property type="entry name" value="Ig"/>
    <property type="match status" value="1"/>
</dbReference>
<gene>
    <name evidence="5" type="ORF">GBAR_LOCUS23226</name>
</gene>
<evidence type="ECO:0000313" key="6">
    <source>
        <dbReference type="Proteomes" id="UP001174909"/>
    </source>
</evidence>
<dbReference type="EMBL" id="CASHTH010003214">
    <property type="protein sequence ID" value="CAI8041849.1"/>
    <property type="molecule type" value="Genomic_DNA"/>
</dbReference>
<dbReference type="Gene3D" id="2.60.40.10">
    <property type="entry name" value="Immunoglobulins"/>
    <property type="match status" value="2"/>
</dbReference>